<evidence type="ECO:0000256" key="5">
    <source>
        <dbReference type="ARBA" id="ARBA00022840"/>
    </source>
</evidence>
<dbReference type="Gene3D" id="3.30.1360.30">
    <property type="entry name" value="GAD-like domain"/>
    <property type="match status" value="1"/>
</dbReference>
<dbReference type="STRING" id="23.BEL05_16325"/>
<gene>
    <name evidence="8" type="primary">aspS</name>
    <name evidence="10" type="ORF">BEL05_16325</name>
</gene>
<dbReference type="InterPro" id="IPR047090">
    <property type="entry name" value="AspRS_core"/>
</dbReference>
<name>A0A1E5IZ22_SHECO</name>
<dbReference type="GO" id="GO:0005524">
    <property type="term" value="F:ATP binding"/>
    <property type="evidence" value="ECO:0007669"/>
    <property type="project" value="UniProtKB-UniRule"/>
</dbReference>
<accession>A0A1E5IZ22</accession>
<dbReference type="NCBIfam" id="TIGR00459">
    <property type="entry name" value="aspS_bact"/>
    <property type="match status" value="1"/>
</dbReference>
<dbReference type="CDD" id="cd04317">
    <property type="entry name" value="EcAspRS_like_N"/>
    <property type="match status" value="1"/>
</dbReference>
<evidence type="ECO:0000313" key="11">
    <source>
        <dbReference type="Proteomes" id="UP000095230"/>
    </source>
</evidence>
<dbReference type="InterPro" id="IPR006195">
    <property type="entry name" value="aa-tRNA-synth_II"/>
</dbReference>
<dbReference type="Gene3D" id="3.30.930.10">
    <property type="entry name" value="Bira Bifunctional Protein, Domain 2"/>
    <property type="match status" value="1"/>
</dbReference>
<dbReference type="PANTHER" id="PTHR22594">
    <property type="entry name" value="ASPARTYL/LYSYL-TRNA SYNTHETASE"/>
    <property type="match status" value="1"/>
</dbReference>
<evidence type="ECO:0000256" key="2">
    <source>
        <dbReference type="ARBA" id="ARBA00022490"/>
    </source>
</evidence>
<evidence type="ECO:0000256" key="7">
    <source>
        <dbReference type="ARBA" id="ARBA00023146"/>
    </source>
</evidence>
<dbReference type="Proteomes" id="UP000095230">
    <property type="component" value="Unassembled WGS sequence"/>
</dbReference>
<dbReference type="InterPro" id="IPR045864">
    <property type="entry name" value="aa-tRNA-synth_II/BPL/LPL"/>
</dbReference>
<dbReference type="InterPro" id="IPR004364">
    <property type="entry name" value="Aa-tRNA-synt_II"/>
</dbReference>
<evidence type="ECO:0000256" key="8">
    <source>
        <dbReference type="HAMAP-Rule" id="MF_00044"/>
    </source>
</evidence>
<dbReference type="AlphaFoldDB" id="A0A1E5IZ22"/>
<keyword evidence="6 8" id="KW-0648">Protein biosynthesis</keyword>
<dbReference type="Pfam" id="PF02938">
    <property type="entry name" value="GAD"/>
    <property type="match status" value="1"/>
</dbReference>
<dbReference type="InterPro" id="IPR004115">
    <property type="entry name" value="GAD-like_sf"/>
</dbReference>
<dbReference type="Pfam" id="PF00152">
    <property type="entry name" value="tRNA-synt_2"/>
    <property type="match status" value="1"/>
</dbReference>
<feature type="binding site" evidence="8">
    <location>
        <begin position="219"/>
        <end position="221"/>
    </location>
    <ligand>
        <name>ATP</name>
        <dbReference type="ChEBI" id="CHEBI:30616"/>
    </ligand>
</feature>
<comment type="similarity">
    <text evidence="1 8">Belongs to the class-II aminoacyl-tRNA synthetase family. Type 1 subfamily.</text>
</comment>
<dbReference type="SUPFAM" id="SSF55261">
    <property type="entry name" value="GAD domain-like"/>
    <property type="match status" value="1"/>
</dbReference>
<dbReference type="OrthoDB" id="9802326at2"/>
<dbReference type="EMBL" id="MCBT01000001">
    <property type="protein sequence ID" value="OEG75789.1"/>
    <property type="molecule type" value="Genomic_DNA"/>
</dbReference>
<comment type="caution">
    <text evidence="10">The sequence shown here is derived from an EMBL/GenBank/DDBJ whole genome shotgun (WGS) entry which is preliminary data.</text>
</comment>
<dbReference type="GO" id="GO:0003676">
    <property type="term" value="F:nucleic acid binding"/>
    <property type="evidence" value="ECO:0007669"/>
    <property type="project" value="InterPro"/>
</dbReference>
<evidence type="ECO:0000256" key="1">
    <source>
        <dbReference type="ARBA" id="ARBA00006303"/>
    </source>
</evidence>
<dbReference type="InterPro" id="IPR004365">
    <property type="entry name" value="NA-bd_OB_tRNA"/>
</dbReference>
<reference evidence="10 11" key="1">
    <citation type="submission" date="2016-07" db="EMBL/GenBank/DDBJ databases">
        <title>Whole-genome of two Shewanella species isolated from a digestive organ of sea cucumber Apostichopus japonicus Selenka 1867.</title>
        <authorList>
            <person name="Hong H.-H."/>
            <person name="Choi H."/>
            <person name="Cheon S."/>
            <person name="Oh J.-S."/>
            <person name="Lee H.-G."/>
            <person name="Park C."/>
        </authorList>
    </citation>
    <scope>NUCLEOTIDE SEQUENCE [LARGE SCALE GENOMIC DNA]</scope>
    <source>
        <strain evidence="10 11">CSB03KR</strain>
    </source>
</reference>
<dbReference type="NCBIfam" id="NF001750">
    <property type="entry name" value="PRK00476.1"/>
    <property type="match status" value="1"/>
</dbReference>
<keyword evidence="2 8" id="KW-0963">Cytoplasm</keyword>
<dbReference type="InterPro" id="IPR012340">
    <property type="entry name" value="NA-bd_OB-fold"/>
</dbReference>
<proteinExistence type="inferred from homology"/>
<dbReference type="InterPro" id="IPR002312">
    <property type="entry name" value="Asp/Asn-tRNA-synth_IIb"/>
</dbReference>
<dbReference type="EC" id="6.1.1.12" evidence="8"/>
<dbReference type="PRINTS" id="PR01042">
    <property type="entry name" value="TRNASYNTHASP"/>
</dbReference>
<feature type="region of interest" description="Aspartate" evidence="8">
    <location>
        <begin position="197"/>
        <end position="200"/>
    </location>
</feature>
<dbReference type="InterPro" id="IPR047089">
    <property type="entry name" value="Asp-tRNA-ligase_1_N"/>
</dbReference>
<evidence type="ECO:0000313" key="10">
    <source>
        <dbReference type="EMBL" id="OEG75789.1"/>
    </source>
</evidence>
<evidence type="ECO:0000256" key="3">
    <source>
        <dbReference type="ARBA" id="ARBA00022598"/>
    </source>
</evidence>
<keyword evidence="4 8" id="KW-0547">Nucleotide-binding</keyword>
<feature type="domain" description="Aminoacyl-transfer RNA synthetases class-II family profile" evidence="9">
    <location>
        <begin position="143"/>
        <end position="556"/>
    </location>
</feature>
<feature type="binding site" evidence="8">
    <location>
        <position position="449"/>
    </location>
    <ligand>
        <name>L-aspartate</name>
        <dbReference type="ChEBI" id="CHEBI:29991"/>
    </ligand>
</feature>
<dbReference type="SUPFAM" id="SSF55681">
    <property type="entry name" value="Class II aaRS and biotin synthetases"/>
    <property type="match status" value="1"/>
</dbReference>
<dbReference type="GO" id="GO:0006422">
    <property type="term" value="P:aspartyl-tRNA aminoacylation"/>
    <property type="evidence" value="ECO:0007669"/>
    <property type="project" value="UniProtKB-UniRule"/>
</dbReference>
<evidence type="ECO:0000256" key="4">
    <source>
        <dbReference type="ARBA" id="ARBA00022741"/>
    </source>
</evidence>
<feature type="binding site" evidence="8">
    <location>
        <position position="173"/>
    </location>
    <ligand>
        <name>L-aspartate</name>
        <dbReference type="ChEBI" id="CHEBI:29991"/>
    </ligand>
</feature>
<dbReference type="GO" id="GO:0005737">
    <property type="term" value="C:cytoplasm"/>
    <property type="evidence" value="ECO:0007669"/>
    <property type="project" value="UniProtKB-SubCell"/>
</dbReference>
<dbReference type="InterPro" id="IPR004524">
    <property type="entry name" value="Asp-tRNA-ligase_1"/>
</dbReference>
<dbReference type="Gene3D" id="2.40.50.140">
    <property type="entry name" value="Nucleic acid-binding proteins"/>
    <property type="match status" value="1"/>
</dbReference>
<feature type="binding site" evidence="8">
    <location>
        <position position="219"/>
    </location>
    <ligand>
        <name>L-aspartate</name>
        <dbReference type="ChEBI" id="CHEBI:29991"/>
    </ligand>
</feature>
<protein>
    <recommendedName>
        <fullName evidence="8">Aspartate--tRNA ligase</fullName>
        <ecNumber evidence="8">6.1.1.12</ecNumber>
    </recommendedName>
    <alternativeName>
        <fullName evidence="8">Aspartyl-tRNA synthetase</fullName>
        <shortName evidence="8">AspRS</shortName>
    </alternativeName>
</protein>
<evidence type="ECO:0000259" key="9">
    <source>
        <dbReference type="PROSITE" id="PS50862"/>
    </source>
</evidence>
<dbReference type="PANTHER" id="PTHR22594:SF5">
    <property type="entry name" value="ASPARTATE--TRNA LIGASE, MITOCHONDRIAL"/>
    <property type="match status" value="1"/>
</dbReference>
<dbReference type="HAMAP" id="MF_00044">
    <property type="entry name" value="Asp_tRNA_synth_type1"/>
    <property type="match status" value="1"/>
</dbReference>
<dbReference type="Pfam" id="PF01336">
    <property type="entry name" value="tRNA_anti-codon"/>
    <property type="match status" value="1"/>
</dbReference>
<dbReference type="GO" id="GO:0004815">
    <property type="term" value="F:aspartate-tRNA ligase activity"/>
    <property type="evidence" value="ECO:0007669"/>
    <property type="project" value="UniProtKB-UniRule"/>
</dbReference>
<comment type="subunit">
    <text evidence="8">Homodimer.</text>
</comment>
<comment type="caution">
    <text evidence="8">Lacks conserved residue(s) required for the propagation of feature annotation.</text>
</comment>
<feature type="binding site" evidence="8">
    <location>
        <position position="490"/>
    </location>
    <ligand>
        <name>L-aspartate</name>
        <dbReference type="ChEBI" id="CHEBI:29991"/>
    </ligand>
</feature>
<feature type="binding site" evidence="8">
    <location>
        <position position="228"/>
    </location>
    <ligand>
        <name>ATP</name>
        <dbReference type="ChEBI" id="CHEBI:30616"/>
    </ligand>
</feature>
<sequence>MRSHYCGDVNRSHVGEEVTLVGWVNRSRDLGGVVFLDLRDREGIIQVVYDPDLPEVFDIASTLRGEFCVQVTGLVRARPDSQINDQMRTGEVEVLGKALTILNASSPLPINMDKNQHNTEEQRLKYRYLDLRRPEMADRIIFRSKVTSAVRRFLDGNGFLDIETPILTKATPEGARDYLVPSRTYKGQFFALPQSPQLFKQLLMMSGFDRYYQIVKCFRDEDLRADRQPEFTQIDIETSFMTSQQVMDKTEEMVRGLFKELLNVDLGEFPKMTFEEAMRRFGSDKPDLRNPLELIDVADLVKNVDFKVFQEPANDVEGRVAVICVPGGASLSRKQLDEYGKYVNIYGAKGLAWMKVNELEKGLEGIQSPVLKFLSEEVVNGILTRTSAANGDLILFGADKANIVAEAMGALRLKVGEDFDLLQGDWKPLWVVDFPMFERTSDGGLHAMHHPFTAPSNMSPAELEANPTAALSDAYDMVLNGCELGGGSVRIHNSEMQSAVFRILGINDEEAQEKFGFLLEALKYGTPPHAGLAFGLDRIIMLMTGASSIRDVMAFPKTTTAACPLTNAPGFANPQQLEELGVSVIETKQGDAE</sequence>
<keyword evidence="5 8" id="KW-0067">ATP-binding</keyword>
<comment type="catalytic activity">
    <reaction evidence="8">
        <text>tRNA(Asp) + L-aspartate + ATP = L-aspartyl-tRNA(Asp) + AMP + diphosphate</text>
        <dbReference type="Rhea" id="RHEA:19649"/>
        <dbReference type="Rhea" id="RHEA-COMP:9660"/>
        <dbReference type="Rhea" id="RHEA-COMP:9678"/>
        <dbReference type="ChEBI" id="CHEBI:29991"/>
        <dbReference type="ChEBI" id="CHEBI:30616"/>
        <dbReference type="ChEBI" id="CHEBI:33019"/>
        <dbReference type="ChEBI" id="CHEBI:78442"/>
        <dbReference type="ChEBI" id="CHEBI:78516"/>
        <dbReference type="ChEBI" id="CHEBI:456215"/>
        <dbReference type="EC" id="6.1.1.12"/>
    </reaction>
</comment>
<organism evidence="10 11">
    <name type="scientific">Shewanella colwelliana</name>
    <name type="common">Alteromonas colwelliana</name>
    <dbReference type="NCBI Taxonomy" id="23"/>
    <lineage>
        <taxon>Bacteria</taxon>
        <taxon>Pseudomonadati</taxon>
        <taxon>Pseudomonadota</taxon>
        <taxon>Gammaproteobacteria</taxon>
        <taxon>Alteromonadales</taxon>
        <taxon>Shewanellaceae</taxon>
        <taxon>Shewanella</taxon>
    </lineage>
</organism>
<comment type="function">
    <text evidence="8">Catalyzes the attachment of L-aspartate to tRNA(Asp) in a two-step reaction: L-aspartate is first activated by ATP to form Asp-AMP and then transferred to the acceptor end of tRNA(Asp).</text>
</comment>
<dbReference type="InterPro" id="IPR029351">
    <property type="entry name" value="GAD_dom"/>
</dbReference>
<feature type="binding site" evidence="8">
    <location>
        <begin position="535"/>
        <end position="538"/>
    </location>
    <ligand>
        <name>ATP</name>
        <dbReference type="ChEBI" id="CHEBI:30616"/>
    </ligand>
</feature>
<comment type="subcellular location">
    <subcellularLocation>
        <location evidence="8">Cytoplasm</location>
    </subcellularLocation>
</comment>
<dbReference type="SUPFAM" id="SSF50249">
    <property type="entry name" value="Nucleic acid-binding proteins"/>
    <property type="match status" value="1"/>
</dbReference>
<dbReference type="CDD" id="cd00777">
    <property type="entry name" value="AspRS_core"/>
    <property type="match status" value="1"/>
</dbReference>
<feature type="binding site" evidence="8">
    <location>
        <position position="483"/>
    </location>
    <ligand>
        <name>ATP</name>
        <dbReference type="ChEBI" id="CHEBI:30616"/>
    </ligand>
</feature>
<evidence type="ECO:0000256" key="6">
    <source>
        <dbReference type="ARBA" id="ARBA00022917"/>
    </source>
</evidence>
<keyword evidence="3 8" id="KW-0436">Ligase</keyword>
<dbReference type="PROSITE" id="PS50862">
    <property type="entry name" value="AA_TRNA_LIGASE_II"/>
    <property type="match status" value="1"/>
</dbReference>
<keyword evidence="7 8" id="KW-0030">Aminoacyl-tRNA synthetase</keyword>
<dbReference type="RefSeq" id="WP_069669943.1">
    <property type="nucleotide sequence ID" value="NZ_MCBT01000001.1"/>
</dbReference>